<organism evidence="2 3">
    <name type="scientific">Candidatus Kaiserbacteria bacterium RIFCSPHIGHO2_01_FULL_54_36b</name>
    <dbReference type="NCBI Taxonomy" id="1798483"/>
    <lineage>
        <taxon>Bacteria</taxon>
        <taxon>Candidatus Kaiseribacteriota</taxon>
    </lineage>
</organism>
<dbReference type="SUPFAM" id="SSF53098">
    <property type="entry name" value="Ribonuclease H-like"/>
    <property type="match status" value="1"/>
</dbReference>
<evidence type="ECO:0000259" key="1">
    <source>
        <dbReference type="PROSITE" id="PS50879"/>
    </source>
</evidence>
<dbReference type="CDD" id="cd09279">
    <property type="entry name" value="RNase_HI_like"/>
    <property type="match status" value="1"/>
</dbReference>
<dbReference type="InterPro" id="IPR012337">
    <property type="entry name" value="RNaseH-like_sf"/>
</dbReference>
<comment type="caution">
    <text evidence="2">The sequence shown here is derived from an EMBL/GenBank/DDBJ whole genome shotgun (WGS) entry which is preliminary data.</text>
</comment>
<dbReference type="PANTHER" id="PTHR46387:SF2">
    <property type="entry name" value="RIBONUCLEASE HI"/>
    <property type="match status" value="1"/>
</dbReference>
<dbReference type="PANTHER" id="PTHR46387">
    <property type="entry name" value="POLYNUCLEOTIDYL TRANSFERASE, RIBONUCLEASE H-LIKE SUPERFAMILY PROTEIN"/>
    <property type="match status" value="1"/>
</dbReference>
<dbReference type="PROSITE" id="PS50879">
    <property type="entry name" value="RNASE_H_1"/>
    <property type="match status" value="1"/>
</dbReference>
<dbReference type="GO" id="GO:0004523">
    <property type="term" value="F:RNA-DNA hybrid ribonuclease activity"/>
    <property type="evidence" value="ECO:0007669"/>
    <property type="project" value="InterPro"/>
</dbReference>
<gene>
    <name evidence="2" type="ORF">A2704_06920</name>
</gene>
<name>A0A1F6CP69_9BACT</name>
<dbReference type="Gene3D" id="3.30.420.10">
    <property type="entry name" value="Ribonuclease H-like superfamily/Ribonuclease H"/>
    <property type="match status" value="1"/>
</dbReference>
<dbReference type="AlphaFoldDB" id="A0A1F6CP69"/>
<dbReference type="InterPro" id="IPR036397">
    <property type="entry name" value="RNaseH_sf"/>
</dbReference>
<evidence type="ECO:0000313" key="3">
    <source>
        <dbReference type="Proteomes" id="UP000176445"/>
    </source>
</evidence>
<protein>
    <recommendedName>
        <fullName evidence="1">RNase H type-1 domain-containing protein</fullName>
    </recommendedName>
</protein>
<proteinExistence type="predicted"/>
<dbReference type="InterPro" id="IPR002156">
    <property type="entry name" value="RNaseH_domain"/>
</dbReference>
<accession>A0A1F6CP69</accession>
<dbReference type="GO" id="GO:0003676">
    <property type="term" value="F:nucleic acid binding"/>
    <property type="evidence" value="ECO:0007669"/>
    <property type="project" value="InterPro"/>
</dbReference>
<dbReference type="Proteomes" id="UP000176445">
    <property type="component" value="Unassembled WGS sequence"/>
</dbReference>
<sequence>MEKIVMYSDGGSRGNPGPAALGVHIETLNKRYGEYLGVKTNNEAEYAAIVFGLKKIKALVGKAKAKKAHIECRMDSELACRQLNHEYKIENGKLQPLFLEVWNLMLDFADVRFVHVRRESNTIADAEANRALDARDIKKGMF</sequence>
<dbReference type="Pfam" id="PF13456">
    <property type="entry name" value="RVT_3"/>
    <property type="match status" value="1"/>
</dbReference>
<dbReference type="EMBL" id="MFKW01000045">
    <property type="protein sequence ID" value="OGG50662.1"/>
    <property type="molecule type" value="Genomic_DNA"/>
</dbReference>
<evidence type="ECO:0000313" key="2">
    <source>
        <dbReference type="EMBL" id="OGG50662.1"/>
    </source>
</evidence>
<feature type="domain" description="RNase H type-1" evidence="1">
    <location>
        <begin position="1"/>
        <end position="138"/>
    </location>
</feature>
<reference evidence="2 3" key="1">
    <citation type="journal article" date="2016" name="Nat. Commun.">
        <title>Thousands of microbial genomes shed light on interconnected biogeochemical processes in an aquifer system.</title>
        <authorList>
            <person name="Anantharaman K."/>
            <person name="Brown C.T."/>
            <person name="Hug L.A."/>
            <person name="Sharon I."/>
            <person name="Castelle C.J."/>
            <person name="Probst A.J."/>
            <person name="Thomas B.C."/>
            <person name="Singh A."/>
            <person name="Wilkins M.J."/>
            <person name="Karaoz U."/>
            <person name="Brodie E.L."/>
            <person name="Williams K.H."/>
            <person name="Hubbard S.S."/>
            <person name="Banfield J.F."/>
        </authorList>
    </citation>
    <scope>NUCLEOTIDE SEQUENCE [LARGE SCALE GENOMIC DNA]</scope>
</reference>